<proteinExistence type="predicted"/>
<dbReference type="PANTHER" id="PTHR22911">
    <property type="entry name" value="ACYL-MALONYL CONDENSING ENZYME-RELATED"/>
    <property type="match status" value="1"/>
</dbReference>
<dbReference type="Pfam" id="PF00892">
    <property type="entry name" value="EamA"/>
    <property type="match status" value="2"/>
</dbReference>
<comment type="caution">
    <text evidence="3">The sequence shown here is derived from an EMBL/GenBank/DDBJ whole genome shotgun (WGS) entry which is preliminary data.</text>
</comment>
<evidence type="ECO:0000259" key="2">
    <source>
        <dbReference type="Pfam" id="PF00892"/>
    </source>
</evidence>
<feature type="transmembrane region" description="Helical" evidence="1">
    <location>
        <begin position="176"/>
        <end position="198"/>
    </location>
</feature>
<gene>
    <name evidence="3" type="ORF">EG240_07395</name>
</gene>
<dbReference type="InterPro" id="IPR000620">
    <property type="entry name" value="EamA_dom"/>
</dbReference>
<accession>A0A3P3W9A5</accession>
<dbReference type="RefSeq" id="WP_125018755.1">
    <property type="nucleotide sequence ID" value="NZ_RQVQ01000013.1"/>
</dbReference>
<dbReference type="InterPro" id="IPR037185">
    <property type="entry name" value="EmrE-like"/>
</dbReference>
<dbReference type="SUPFAM" id="SSF103481">
    <property type="entry name" value="Multidrug resistance efflux transporter EmrE"/>
    <property type="match status" value="2"/>
</dbReference>
<dbReference type="OrthoDB" id="9150437at2"/>
<name>A0A3P3W9A5_9FLAO</name>
<keyword evidence="1" id="KW-0812">Transmembrane</keyword>
<feature type="domain" description="EamA" evidence="2">
    <location>
        <begin position="14"/>
        <end position="137"/>
    </location>
</feature>
<feature type="transmembrane region" description="Helical" evidence="1">
    <location>
        <begin position="118"/>
        <end position="137"/>
    </location>
</feature>
<evidence type="ECO:0000313" key="3">
    <source>
        <dbReference type="EMBL" id="RRJ91018.1"/>
    </source>
</evidence>
<keyword evidence="1" id="KW-1133">Transmembrane helix</keyword>
<dbReference type="EMBL" id="RQVQ01000013">
    <property type="protein sequence ID" value="RRJ91018.1"/>
    <property type="molecule type" value="Genomic_DNA"/>
</dbReference>
<feature type="transmembrane region" description="Helical" evidence="1">
    <location>
        <begin position="238"/>
        <end position="257"/>
    </location>
</feature>
<evidence type="ECO:0000313" key="4">
    <source>
        <dbReference type="Proteomes" id="UP000275719"/>
    </source>
</evidence>
<organism evidence="3 4">
    <name type="scientific">Paenimyroides tangerinum</name>
    <dbReference type="NCBI Taxonomy" id="2488728"/>
    <lineage>
        <taxon>Bacteria</taxon>
        <taxon>Pseudomonadati</taxon>
        <taxon>Bacteroidota</taxon>
        <taxon>Flavobacteriia</taxon>
        <taxon>Flavobacteriales</taxon>
        <taxon>Flavobacteriaceae</taxon>
        <taxon>Paenimyroides</taxon>
    </lineage>
</organism>
<feature type="transmembrane region" description="Helical" evidence="1">
    <location>
        <begin position="89"/>
        <end position="109"/>
    </location>
</feature>
<feature type="transmembrane region" description="Helical" evidence="1">
    <location>
        <begin position="210"/>
        <end position="231"/>
    </location>
</feature>
<dbReference type="PANTHER" id="PTHR22911:SF79">
    <property type="entry name" value="MOBA-LIKE NTP TRANSFERASE DOMAIN-CONTAINING PROTEIN"/>
    <property type="match status" value="1"/>
</dbReference>
<feature type="transmembrane region" description="Helical" evidence="1">
    <location>
        <begin position="37"/>
        <end position="54"/>
    </location>
</feature>
<keyword evidence="1" id="KW-0472">Membrane</keyword>
<reference evidence="3 4" key="1">
    <citation type="submission" date="2018-11" db="EMBL/GenBank/DDBJ databases">
        <title>Flavobacterium sp. nov., YIM 102701-2 draft genome.</title>
        <authorList>
            <person name="Li G."/>
            <person name="Jiang Y."/>
        </authorList>
    </citation>
    <scope>NUCLEOTIDE SEQUENCE [LARGE SCALE GENOMIC DNA]</scope>
    <source>
        <strain evidence="3 4">YIM 102701-2</strain>
    </source>
</reference>
<sequence length="295" mass="33495">MLDANFKNHLQLHLIVFIWGFTAILGELISLSALPLVWTRILIALVLIFVYIKIRKISLKFSPKLITTFIVCGFVIALHWFTFFHAIKISNISITLACISTGAFFTSILEPIFFKRKIVWYEVFLGILVVVGLGIIFSVETQYVAGILVALFSAFLSASFSIINGKFAGKYDSNGISFYELLGGLLFLTFCMFFIGGFTSEVFHFQKLDWLWLLILGSVCTAYPFIASINIMKYLSPYTCMLTINLEPIYGILLAVIIFKNQEKMTPEFYLGAVIILSTVLLNVYFKNRKKRKVI</sequence>
<feature type="transmembrane region" description="Helical" evidence="1">
    <location>
        <begin position="66"/>
        <end position="83"/>
    </location>
</feature>
<evidence type="ECO:0000256" key="1">
    <source>
        <dbReference type="SAM" id="Phobius"/>
    </source>
</evidence>
<feature type="domain" description="EamA" evidence="2">
    <location>
        <begin position="145"/>
        <end position="284"/>
    </location>
</feature>
<dbReference type="AlphaFoldDB" id="A0A3P3W9A5"/>
<protein>
    <submittedName>
        <fullName evidence="3">DMT family transporter</fullName>
    </submittedName>
</protein>
<feature type="transmembrane region" description="Helical" evidence="1">
    <location>
        <begin position="269"/>
        <end position="286"/>
    </location>
</feature>
<keyword evidence="4" id="KW-1185">Reference proteome</keyword>
<feature type="transmembrane region" description="Helical" evidence="1">
    <location>
        <begin position="12"/>
        <end position="31"/>
    </location>
</feature>
<feature type="transmembrane region" description="Helical" evidence="1">
    <location>
        <begin position="143"/>
        <end position="164"/>
    </location>
</feature>
<dbReference type="Proteomes" id="UP000275719">
    <property type="component" value="Unassembled WGS sequence"/>
</dbReference>
<dbReference type="GO" id="GO:0016020">
    <property type="term" value="C:membrane"/>
    <property type="evidence" value="ECO:0007669"/>
    <property type="project" value="InterPro"/>
</dbReference>